<accession>A0ABW5C0A0</accession>
<name>A0ABW5C0A0_9BACI</name>
<dbReference type="EMBL" id="JBHUIK010000002">
    <property type="protein sequence ID" value="MFD2214506.1"/>
    <property type="molecule type" value="Genomic_DNA"/>
</dbReference>
<gene>
    <name evidence="2" type="ORF">ACFSKK_12515</name>
</gene>
<sequence length="172" mass="18980">MNWLRGPKMAIIWTVLRIWLGIQWLEAGIHKVADGFDATGFIQGAIVKATGDHPAVQGWYATFLEIFALPNVNVFNILIPWGEVLVGIGLILGAATIPALLAGAFMNLNFLLAGTVSTNPILYTAAILLMVAGTAGYFYGADRFLIPYIRKMINNNRHTKKHHHEQNHLPVH</sequence>
<proteinExistence type="predicted"/>
<reference evidence="3" key="1">
    <citation type="journal article" date="2019" name="Int. J. Syst. Evol. Microbiol.">
        <title>The Global Catalogue of Microorganisms (GCM) 10K type strain sequencing project: providing services to taxonomists for standard genome sequencing and annotation.</title>
        <authorList>
            <consortium name="The Broad Institute Genomics Platform"/>
            <consortium name="The Broad Institute Genome Sequencing Center for Infectious Disease"/>
            <person name="Wu L."/>
            <person name="Ma J."/>
        </authorList>
    </citation>
    <scope>NUCLEOTIDE SEQUENCE [LARGE SCALE GENOMIC DNA]</scope>
    <source>
        <strain evidence="3">CGMCC 1.15474</strain>
    </source>
</reference>
<keyword evidence="1" id="KW-0812">Transmembrane</keyword>
<dbReference type="Proteomes" id="UP001597318">
    <property type="component" value="Unassembled WGS sequence"/>
</dbReference>
<feature type="transmembrane region" description="Helical" evidence="1">
    <location>
        <begin position="84"/>
        <end position="108"/>
    </location>
</feature>
<evidence type="ECO:0000313" key="2">
    <source>
        <dbReference type="EMBL" id="MFD2214506.1"/>
    </source>
</evidence>
<comment type="caution">
    <text evidence="2">The sequence shown here is derived from an EMBL/GenBank/DDBJ whole genome shotgun (WGS) entry which is preliminary data.</text>
</comment>
<organism evidence="2 3">
    <name type="scientific">Metabacillus endolithicus</name>
    <dbReference type="NCBI Taxonomy" id="1535204"/>
    <lineage>
        <taxon>Bacteria</taxon>
        <taxon>Bacillati</taxon>
        <taxon>Bacillota</taxon>
        <taxon>Bacilli</taxon>
        <taxon>Bacillales</taxon>
        <taxon>Bacillaceae</taxon>
        <taxon>Metabacillus</taxon>
    </lineage>
</organism>
<dbReference type="RefSeq" id="WP_247343580.1">
    <property type="nucleotide sequence ID" value="NZ_CP095550.1"/>
</dbReference>
<dbReference type="PANTHER" id="PTHR39157:SF1">
    <property type="entry name" value="DOXX FAMILY PROTEIN"/>
    <property type="match status" value="1"/>
</dbReference>
<keyword evidence="3" id="KW-1185">Reference proteome</keyword>
<evidence type="ECO:0000313" key="3">
    <source>
        <dbReference type="Proteomes" id="UP001597318"/>
    </source>
</evidence>
<feature type="transmembrane region" description="Helical" evidence="1">
    <location>
        <begin position="120"/>
        <end position="141"/>
    </location>
</feature>
<evidence type="ECO:0000256" key="1">
    <source>
        <dbReference type="SAM" id="Phobius"/>
    </source>
</evidence>
<keyword evidence="1" id="KW-0472">Membrane</keyword>
<dbReference type="PANTHER" id="PTHR39157">
    <property type="entry name" value="INTEGRAL MEMBRANE PROTEIN-RELATED"/>
    <property type="match status" value="1"/>
</dbReference>
<protein>
    <submittedName>
        <fullName evidence="2">Crp/Fnr family transcriptional regulator</fullName>
    </submittedName>
</protein>
<keyword evidence="1" id="KW-1133">Transmembrane helix</keyword>